<dbReference type="InterPro" id="IPR016032">
    <property type="entry name" value="Sig_transdc_resp-reg_C-effctor"/>
</dbReference>
<dbReference type="GO" id="GO:0003677">
    <property type="term" value="F:DNA binding"/>
    <property type="evidence" value="ECO:0007669"/>
    <property type="project" value="UniProtKB-UniRule"/>
</dbReference>
<evidence type="ECO:0000313" key="10">
    <source>
        <dbReference type="Proteomes" id="UP000278981"/>
    </source>
</evidence>
<organism evidence="9 10">
    <name type="scientific">Micromonospora ureilytica</name>
    <dbReference type="NCBI Taxonomy" id="709868"/>
    <lineage>
        <taxon>Bacteria</taxon>
        <taxon>Bacillati</taxon>
        <taxon>Actinomycetota</taxon>
        <taxon>Actinomycetes</taxon>
        <taxon>Micromonosporales</taxon>
        <taxon>Micromonosporaceae</taxon>
        <taxon>Micromonospora</taxon>
    </lineage>
</organism>
<feature type="DNA-binding region" description="OmpR/PhoB-type" evidence="6">
    <location>
        <begin position="169"/>
        <end position="273"/>
    </location>
</feature>
<keyword evidence="3 6" id="KW-0238">DNA-binding</keyword>
<protein>
    <recommendedName>
        <fullName evidence="8">OmpR/PhoB-type domain-containing protein</fullName>
    </recommendedName>
</protein>
<dbReference type="SMART" id="SM00862">
    <property type="entry name" value="Trans_reg_C"/>
    <property type="match status" value="1"/>
</dbReference>
<dbReference type="Gene3D" id="1.25.40.10">
    <property type="entry name" value="Tetratricopeptide repeat domain"/>
    <property type="match status" value="3"/>
</dbReference>
<feature type="region of interest" description="Disordered" evidence="7">
    <location>
        <begin position="63"/>
        <end position="83"/>
    </location>
</feature>
<dbReference type="InterPro" id="IPR019734">
    <property type="entry name" value="TPR_rpt"/>
</dbReference>
<dbReference type="InterPro" id="IPR041664">
    <property type="entry name" value="AAA_16"/>
</dbReference>
<keyword evidence="5" id="KW-0802">TPR repeat</keyword>
<dbReference type="SUPFAM" id="SSF46894">
    <property type="entry name" value="C-terminal effector domain of the bipartite response regulators"/>
    <property type="match status" value="1"/>
</dbReference>
<evidence type="ECO:0000256" key="2">
    <source>
        <dbReference type="ARBA" id="ARBA00023015"/>
    </source>
</evidence>
<dbReference type="GO" id="GO:0000160">
    <property type="term" value="P:phosphorelay signal transduction system"/>
    <property type="evidence" value="ECO:0007669"/>
    <property type="project" value="InterPro"/>
</dbReference>
<dbReference type="InterPro" id="IPR036388">
    <property type="entry name" value="WH-like_DNA-bd_sf"/>
</dbReference>
<feature type="domain" description="OmpR/PhoB-type" evidence="8">
    <location>
        <begin position="169"/>
        <end position="273"/>
    </location>
</feature>
<keyword evidence="4" id="KW-0804">Transcription</keyword>
<evidence type="ECO:0000256" key="4">
    <source>
        <dbReference type="ARBA" id="ARBA00023163"/>
    </source>
</evidence>
<proteinExistence type="inferred from homology"/>
<evidence type="ECO:0000256" key="5">
    <source>
        <dbReference type="PROSITE-ProRule" id="PRU00339"/>
    </source>
</evidence>
<dbReference type="PROSITE" id="PS51755">
    <property type="entry name" value="OMPR_PHOB"/>
    <property type="match status" value="1"/>
</dbReference>
<dbReference type="Gene3D" id="1.10.10.10">
    <property type="entry name" value="Winged helix-like DNA-binding domain superfamily/Winged helix DNA-binding domain"/>
    <property type="match status" value="1"/>
</dbReference>
<dbReference type="SMART" id="SM00028">
    <property type="entry name" value="TPR"/>
    <property type="match status" value="6"/>
</dbReference>
<evidence type="ECO:0000313" key="9">
    <source>
        <dbReference type="EMBL" id="RQX18485.1"/>
    </source>
</evidence>
<dbReference type="AlphaFoldDB" id="A0A3N9XZJ5"/>
<dbReference type="GO" id="GO:0006355">
    <property type="term" value="P:regulation of DNA-templated transcription"/>
    <property type="evidence" value="ECO:0007669"/>
    <property type="project" value="InterPro"/>
</dbReference>
<feature type="compositionally biased region" description="Low complexity" evidence="7">
    <location>
        <begin position="116"/>
        <end position="127"/>
    </location>
</feature>
<evidence type="ECO:0000256" key="3">
    <source>
        <dbReference type="ARBA" id="ARBA00023125"/>
    </source>
</evidence>
<evidence type="ECO:0000256" key="7">
    <source>
        <dbReference type="SAM" id="MobiDB-lite"/>
    </source>
</evidence>
<sequence length="1200" mass="129211">MAQHSGPPHLVEEPVEVQLARLQPDRVTVAPGADAIGTEHRAQLGDPLAQLGTRGRRRLLGPEQAHQPAHRHHPAAGQQQRGQHRALLWTGQPHRLTGTDGLDRPQNAELHLRHLLSSSPAQRSQRASSKRCHRAVTHPAAGRSPCVKTRTAVSDRRVTVAAGRRREASGRPTLGAFVEWDFAVLGTLRVSRHGRTIPVPANRQRALLATLLLNRGETVSVPALVDRVWGTGAPTHARAALHSLVRRLRSTLTIEGPPGELIATRASGYLLELPPAALDLSRFDALVAASVTADPQRRADLLRDALALWRGEPLTDVDSEVLHREDVPALTERWVRAFEVYFDTELTLGRHAEIVAELRRAIRRSPLREGLWAQLMLALYRDGRQAEALDAFHRLATILAEELGVDPGPAVRELRDGVLRADPALSWRPPPAAATATPAVPPMSLLPADIGVLHGRVATVEAIRRSIAAAASEGRLPLVSVSGAPGIGKTALAVHLGHQLADEFPDGQWYARLRGQHKNQARPFDLLSELLTHAGVPPAAQPATADARAAALRAALAGRRVLIVLDDAASAEQVEPLLPGAGGCAVIVTSRSTLGALVALHGGRAVGLDPLSPEAAADLLIAVFQDHGFTVAPDVVHDLAALCGNLPLALRIAAANLATTGPDDARAYVRRLREGDRLGGLSVPGDPRVALRAAITPSYQRLGVAERRALRLLGSTPTDCFTTEDLAALADVDWSTADAMLRTLTSSHLVRPAARGGRFVTHDLIRLYAAEQSQHEDTVKQRAEALGRLFHGYLAIADALARRNYPRMAFLPRPAGSVRRTAGAAQPESPSWFHAEYANLLSAIRHVAQHGPREIAWHLADRMRGYLQETGAHGEWREVVELGLAQAQLEGDDPGVAAMQSSLATLSASRADYADARRRFQAALTIQRRLGDRTGQASILNNLGIVHREEGQLTEAGECYAQALRLYRELGNRHAEWSCLGNLGVVQLELGQVHDAVRAQQAAMEGYTSLDVAEQPLNDIANVLHNLAVGMRALGRPGLAVLHLTRAVVLRRQVGNRYGVASDLDQLAAAYVDLGYHAKAHGLAQECLAIARAIGRRRVEAEALATLGAATLGLHGPAPALDLLHQALRLGREIGYRRGEINAHLGLAGAYRAANRHQEAARHARMGEHLAHAAQHHLLARQARALLGDAEPEPLLRSAC</sequence>
<evidence type="ECO:0000256" key="1">
    <source>
        <dbReference type="ARBA" id="ARBA00005820"/>
    </source>
</evidence>
<dbReference type="InterPro" id="IPR011990">
    <property type="entry name" value="TPR-like_helical_dom_sf"/>
</dbReference>
<dbReference type="SMART" id="SM01043">
    <property type="entry name" value="BTAD"/>
    <property type="match status" value="1"/>
</dbReference>
<gene>
    <name evidence="9" type="ORF">DDE19_07545</name>
</gene>
<dbReference type="Pfam" id="PF03704">
    <property type="entry name" value="BTAD"/>
    <property type="match status" value="1"/>
</dbReference>
<name>A0A3N9XZJ5_9ACTN</name>
<dbReference type="Pfam" id="PF00486">
    <property type="entry name" value="Trans_reg_C"/>
    <property type="match status" value="1"/>
</dbReference>
<dbReference type="PANTHER" id="PTHR35807">
    <property type="entry name" value="TRANSCRIPTIONAL REGULATOR REDD-RELATED"/>
    <property type="match status" value="1"/>
</dbReference>
<dbReference type="PRINTS" id="PR00364">
    <property type="entry name" value="DISEASERSIST"/>
</dbReference>
<dbReference type="InterPro" id="IPR051677">
    <property type="entry name" value="AfsR-DnrI-RedD_regulator"/>
</dbReference>
<dbReference type="Gene3D" id="3.40.50.300">
    <property type="entry name" value="P-loop containing nucleotide triphosphate hydrolases"/>
    <property type="match status" value="1"/>
</dbReference>
<dbReference type="SUPFAM" id="SSF52540">
    <property type="entry name" value="P-loop containing nucleoside triphosphate hydrolases"/>
    <property type="match status" value="1"/>
</dbReference>
<keyword evidence="2" id="KW-0805">Transcription regulation</keyword>
<dbReference type="InterPro" id="IPR027417">
    <property type="entry name" value="P-loop_NTPase"/>
</dbReference>
<comment type="similarity">
    <text evidence="1">Belongs to the AfsR/DnrI/RedD regulatory family.</text>
</comment>
<dbReference type="InterPro" id="IPR001867">
    <property type="entry name" value="OmpR/PhoB-type_DNA-bd"/>
</dbReference>
<dbReference type="Pfam" id="PF13424">
    <property type="entry name" value="TPR_12"/>
    <property type="match status" value="1"/>
</dbReference>
<reference evidence="9 10" key="1">
    <citation type="submission" date="2018-04" db="EMBL/GenBank/DDBJ databases">
        <title>Micromonosporas from Atacama Desert.</title>
        <authorList>
            <person name="Carro L."/>
            <person name="Klenk H.-P."/>
            <person name="Goodfellow M."/>
        </authorList>
    </citation>
    <scope>NUCLEOTIDE SEQUENCE [LARGE SCALE GENOMIC DNA]</scope>
    <source>
        <strain evidence="9 10">LB19</strain>
    </source>
</reference>
<dbReference type="Pfam" id="PF13191">
    <property type="entry name" value="AAA_16"/>
    <property type="match status" value="1"/>
</dbReference>
<dbReference type="Proteomes" id="UP000278981">
    <property type="component" value="Unassembled WGS sequence"/>
</dbReference>
<feature type="repeat" description="TPR" evidence="5">
    <location>
        <begin position="937"/>
        <end position="970"/>
    </location>
</feature>
<comment type="caution">
    <text evidence="9">The sequence shown here is derived from an EMBL/GenBank/DDBJ whole genome shotgun (WGS) entry which is preliminary data.</text>
</comment>
<accession>A0A3N9XZJ5</accession>
<dbReference type="PANTHER" id="PTHR35807:SF1">
    <property type="entry name" value="TRANSCRIPTIONAL REGULATOR REDD"/>
    <property type="match status" value="1"/>
</dbReference>
<dbReference type="CDD" id="cd15831">
    <property type="entry name" value="BTAD"/>
    <property type="match status" value="1"/>
</dbReference>
<dbReference type="GO" id="GO:0043531">
    <property type="term" value="F:ADP binding"/>
    <property type="evidence" value="ECO:0007669"/>
    <property type="project" value="InterPro"/>
</dbReference>
<evidence type="ECO:0000259" key="8">
    <source>
        <dbReference type="PROSITE" id="PS51755"/>
    </source>
</evidence>
<dbReference type="PROSITE" id="PS50005">
    <property type="entry name" value="TPR"/>
    <property type="match status" value="1"/>
</dbReference>
<feature type="region of interest" description="Disordered" evidence="7">
    <location>
        <begin position="116"/>
        <end position="145"/>
    </location>
</feature>
<dbReference type="SUPFAM" id="SSF48452">
    <property type="entry name" value="TPR-like"/>
    <property type="match status" value="3"/>
</dbReference>
<dbReference type="EMBL" id="QDGB01000191">
    <property type="protein sequence ID" value="RQX18485.1"/>
    <property type="molecule type" value="Genomic_DNA"/>
</dbReference>
<evidence type="ECO:0000256" key="6">
    <source>
        <dbReference type="PROSITE-ProRule" id="PRU01091"/>
    </source>
</evidence>
<dbReference type="InterPro" id="IPR005158">
    <property type="entry name" value="BTAD"/>
</dbReference>